<dbReference type="EMBL" id="FQUT01000011">
    <property type="protein sequence ID" value="SHG19666.1"/>
    <property type="molecule type" value="Genomic_DNA"/>
</dbReference>
<dbReference type="RefSeq" id="WP_072961084.1">
    <property type="nucleotide sequence ID" value="NZ_FQUT01000011.1"/>
</dbReference>
<dbReference type="Gene3D" id="2.30.320.10">
    <property type="entry name" value="YwqG-like"/>
    <property type="match status" value="1"/>
</dbReference>
<dbReference type="PANTHER" id="PTHR36436">
    <property type="entry name" value="SLL5081 PROTEIN"/>
    <property type="match status" value="1"/>
</dbReference>
<dbReference type="PANTHER" id="PTHR36436:SF6">
    <property type="entry name" value="SLL5081 PROTEIN"/>
    <property type="match status" value="1"/>
</dbReference>
<proteinExistence type="predicted"/>
<dbReference type="STRING" id="1416778.SAMN05443633_11175"/>
<protein>
    <submittedName>
        <fullName evidence="1">Uncharacterized protein YwqG</fullName>
    </submittedName>
</protein>
<dbReference type="Pfam" id="PF09234">
    <property type="entry name" value="DUF1963"/>
    <property type="match status" value="1"/>
</dbReference>
<dbReference type="SUPFAM" id="SSF103032">
    <property type="entry name" value="Hypothetical protein YwqG"/>
    <property type="match status" value="1"/>
</dbReference>
<evidence type="ECO:0000313" key="1">
    <source>
        <dbReference type="EMBL" id="SHG19666.1"/>
    </source>
</evidence>
<organism evidence="1 2">
    <name type="scientific">Chryseobacterium arachidis</name>
    <dbReference type="NCBI Taxonomy" id="1416778"/>
    <lineage>
        <taxon>Bacteria</taxon>
        <taxon>Pseudomonadati</taxon>
        <taxon>Bacteroidota</taxon>
        <taxon>Flavobacteriia</taxon>
        <taxon>Flavobacteriales</taxon>
        <taxon>Weeksellaceae</taxon>
        <taxon>Chryseobacterium group</taxon>
        <taxon>Chryseobacterium</taxon>
    </lineage>
</organism>
<dbReference type="OrthoDB" id="57088at2"/>
<sequence length="266" mass="31544">MIPTILEKYHTELEHFKRNEIIISENELEVLNPDSLNFKSSKYLGYPFIPLSMEYPKDIKGNVLIPTIQINFAEIPKTDWFPDKGILQIFLSQDFDFKNEDCFVQYITEEQLKEPHIEDFSFLKDEFYRSNPFKSIYSLAFGQSTCWASATDSSYAFRCEEFNDLHIEEFMVELFDEDEDTYEEFYDFFTSESMGSKIGGYGYFVYGDVRQIKRELKDHQLLLQIDGSDESVYNAEQNVYMHLFISKEDLKNLDFNNVYVDWEVTD</sequence>
<accession>A0A1M5HUI3</accession>
<dbReference type="AlphaFoldDB" id="A0A1M5HUI3"/>
<dbReference type="Proteomes" id="UP000184518">
    <property type="component" value="Unassembled WGS sequence"/>
</dbReference>
<evidence type="ECO:0000313" key="2">
    <source>
        <dbReference type="Proteomes" id="UP000184518"/>
    </source>
</evidence>
<reference evidence="2" key="1">
    <citation type="submission" date="2016-11" db="EMBL/GenBank/DDBJ databases">
        <authorList>
            <person name="Varghese N."/>
            <person name="Submissions S."/>
        </authorList>
    </citation>
    <scope>NUCLEOTIDE SEQUENCE [LARGE SCALE GENOMIC DNA]</scope>
    <source>
        <strain evidence="2">DSM 27619</strain>
    </source>
</reference>
<dbReference type="InterPro" id="IPR035948">
    <property type="entry name" value="YwqG-like_sf"/>
</dbReference>
<name>A0A1M5HUI3_9FLAO</name>
<gene>
    <name evidence="1" type="ORF">SAMN05443633_11175</name>
</gene>
<dbReference type="InterPro" id="IPR015315">
    <property type="entry name" value="DUF1963"/>
</dbReference>
<keyword evidence="2" id="KW-1185">Reference proteome</keyword>